<dbReference type="Proteomes" id="UP001239111">
    <property type="component" value="Chromosome 1"/>
</dbReference>
<organism evidence="1 2">
    <name type="scientific">Eretmocerus hayati</name>
    <dbReference type="NCBI Taxonomy" id="131215"/>
    <lineage>
        <taxon>Eukaryota</taxon>
        <taxon>Metazoa</taxon>
        <taxon>Ecdysozoa</taxon>
        <taxon>Arthropoda</taxon>
        <taxon>Hexapoda</taxon>
        <taxon>Insecta</taxon>
        <taxon>Pterygota</taxon>
        <taxon>Neoptera</taxon>
        <taxon>Endopterygota</taxon>
        <taxon>Hymenoptera</taxon>
        <taxon>Apocrita</taxon>
        <taxon>Proctotrupomorpha</taxon>
        <taxon>Chalcidoidea</taxon>
        <taxon>Aphelinidae</taxon>
        <taxon>Aphelininae</taxon>
        <taxon>Eretmocerus</taxon>
    </lineage>
</organism>
<dbReference type="EMBL" id="CM056741">
    <property type="protein sequence ID" value="KAJ8685760.1"/>
    <property type="molecule type" value="Genomic_DNA"/>
</dbReference>
<protein>
    <submittedName>
        <fullName evidence="1">Uncharacterized protein</fullName>
    </submittedName>
</protein>
<comment type="caution">
    <text evidence="1">The sequence shown here is derived from an EMBL/GenBank/DDBJ whole genome shotgun (WGS) entry which is preliminary data.</text>
</comment>
<reference evidence="1" key="1">
    <citation type="submission" date="2023-04" db="EMBL/GenBank/DDBJ databases">
        <title>A chromosome-level genome assembly of the parasitoid wasp Eretmocerus hayati.</title>
        <authorList>
            <person name="Zhong Y."/>
            <person name="Liu S."/>
            <person name="Liu Y."/>
        </authorList>
    </citation>
    <scope>NUCLEOTIDE SEQUENCE</scope>
    <source>
        <strain evidence="1">ZJU_SS_LIU_2023</strain>
    </source>
</reference>
<sequence length="120" mass="14118">MSSSPTTLENDLNTFLRQYRRAPHSSTGVPPSQLFLGRNIRTRLDQMRPGETQRKMNERIVAEFDPSFRIFQARQTVHFRSGNPKMDPWVAGTVIRRIGDLYYEIDHNGKIFKRHVDQMR</sequence>
<proteinExistence type="predicted"/>
<keyword evidence="2" id="KW-1185">Reference proteome</keyword>
<evidence type="ECO:0000313" key="1">
    <source>
        <dbReference type="EMBL" id="KAJ8685760.1"/>
    </source>
</evidence>
<accession>A0ACC2PQS5</accession>
<name>A0ACC2PQS5_9HYME</name>
<evidence type="ECO:0000313" key="2">
    <source>
        <dbReference type="Proteomes" id="UP001239111"/>
    </source>
</evidence>
<gene>
    <name evidence="1" type="ORF">QAD02_021553</name>
</gene>